<sequence length="584" mass="65651">MKKAQQQQRAKKYCQCQSEVASTKEHSSEESPRHVGMNPESENGASRGVKLERCQMQLFKAKLKFMPRRVIIRVAFPSVQNIRSQIRSAYQSAPREAQLCLKNSLFDRSNSFPPSDRSQSTERHLTTVKRCTMKILIQHLIILIFMSKEAGANEVIIAVEGEDVTLRISKPSSDGYMYWFKDSTRIASTNSLGGKFVEESPLKGKLSVGDNFLLIKSIGANDFGQFKCQIKSSSPQQWLIVFNVIKLKVGRNPTGPLLPGTDTTLTCEVETPRGLAQIKTKLKTPDGKDFSKATNVIQATSQYSGQWTCVANDKKEVSISVPVMDFTPALPYHYTSENSPLLVPFSFSSGIQLDDIKNVTQKIEWFFTPKTSSVAKKLFSLSMTKPFKPEVDHGRNLKLSDVTKGNFSLCRNQGQKTDAGNYTCTITFRNGKTLNASRQFEVLEIIPSPGAQLTSGQQLKLSCTTGEPLPPDMQLKWVLPKTSPQLLTDQHSANLTFPEVRTADSGNWRCELWWNNISLVSAVITLQIEPILNTWQLVVVCIAGVILLVLLVLIVIRCRRHKQRRLRHQFCRCKNPQPKGFYRT</sequence>
<dbReference type="Proteomes" id="UP000646548">
    <property type="component" value="Unassembled WGS sequence"/>
</dbReference>
<feature type="region of interest" description="Disordered" evidence="2">
    <location>
        <begin position="1"/>
        <end position="47"/>
    </location>
</feature>
<protein>
    <submittedName>
        <fullName evidence="5">T-cell surface glycoprotein CD4</fullName>
    </submittedName>
</protein>
<evidence type="ECO:0000313" key="6">
    <source>
        <dbReference type="Proteomes" id="UP000646548"/>
    </source>
</evidence>
<dbReference type="InterPro" id="IPR013783">
    <property type="entry name" value="Ig-like_fold"/>
</dbReference>
<proteinExistence type="predicted"/>
<dbReference type="Gene3D" id="2.60.40.10">
    <property type="entry name" value="Immunoglobulins"/>
    <property type="match status" value="4"/>
</dbReference>
<dbReference type="PANTHER" id="PTHR11422:SF0">
    <property type="entry name" value="T-CELL SURFACE GLYCOPROTEIN CD4"/>
    <property type="match status" value="1"/>
</dbReference>
<evidence type="ECO:0000256" key="2">
    <source>
        <dbReference type="SAM" id="MobiDB-lite"/>
    </source>
</evidence>
<dbReference type="PROSITE" id="PS50835">
    <property type="entry name" value="IG_LIKE"/>
    <property type="match status" value="1"/>
</dbReference>
<keyword evidence="3" id="KW-0472">Membrane</keyword>
<dbReference type="InterPro" id="IPR036179">
    <property type="entry name" value="Ig-like_dom_sf"/>
</dbReference>
<name>A0A834KWC6_ORYME</name>
<dbReference type="SMART" id="SM00409">
    <property type="entry name" value="IG"/>
    <property type="match status" value="4"/>
</dbReference>
<evidence type="ECO:0000313" key="5">
    <source>
        <dbReference type="EMBL" id="KAF6734066.1"/>
    </source>
</evidence>
<dbReference type="Pfam" id="PF00047">
    <property type="entry name" value="ig"/>
    <property type="match status" value="1"/>
</dbReference>
<feature type="domain" description="Ig-like" evidence="4">
    <location>
        <begin position="441"/>
        <end position="512"/>
    </location>
</feature>
<feature type="transmembrane region" description="Helical" evidence="3">
    <location>
        <begin position="535"/>
        <end position="556"/>
    </location>
</feature>
<evidence type="ECO:0000259" key="4">
    <source>
        <dbReference type="PROSITE" id="PS50835"/>
    </source>
</evidence>
<dbReference type="SUPFAM" id="SSF48726">
    <property type="entry name" value="Immunoglobulin"/>
    <property type="match status" value="3"/>
</dbReference>
<organism evidence="5 6">
    <name type="scientific">Oryzias melastigma</name>
    <name type="common">Marine medaka</name>
    <dbReference type="NCBI Taxonomy" id="30732"/>
    <lineage>
        <taxon>Eukaryota</taxon>
        <taxon>Metazoa</taxon>
        <taxon>Chordata</taxon>
        <taxon>Craniata</taxon>
        <taxon>Vertebrata</taxon>
        <taxon>Euteleostomi</taxon>
        <taxon>Actinopterygii</taxon>
        <taxon>Neopterygii</taxon>
        <taxon>Teleostei</taxon>
        <taxon>Neoteleostei</taxon>
        <taxon>Acanthomorphata</taxon>
        <taxon>Ovalentaria</taxon>
        <taxon>Atherinomorphae</taxon>
        <taxon>Beloniformes</taxon>
        <taxon>Adrianichthyidae</taxon>
        <taxon>Oryziinae</taxon>
        <taxon>Oryzias</taxon>
    </lineage>
</organism>
<evidence type="ECO:0000256" key="1">
    <source>
        <dbReference type="ARBA" id="ARBA00023319"/>
    </source>
</evidence>
<gene>
    <name evidence="5" type="ORF">FQA47_011444</name>
</gene>
<evidence type="ECO:0000256" key="3">
    <source>
        <dbReference type="SAM" id="Phobius"/>
    </source>
</evidence>
<dbReference type="InterPro" id="IPR013151">
    <property type="entry name" value="Immunoglobulin_dom"/>
</dbReference>
<keyword evidence="3" id="KW-1133">Transmembrane helix</keyword>
<accession>A0A834KWC6</accession>
<comment type="caution">
    <text evidence="5">The sequence shown here is derived from an EMBL/GenBank/DDBJ whole genome shotgun (WGS) entry which is preliminary data.</text>
</comment>
<dbReference type="InterPro" id="IPR003599">
    <property type="entry name" value="Ig_sub"/>
</dbReference>
<dbReference type="EMBL" id="WKFB01000145">
    <property type="protein sequence ID" value="KAF6734066.1"/>
    <property type="molecule type" value="Genomic_DNA"/>
</dbReference>
<keyword evidence="3" id="KW-0812">Transmembrane</keyword>
<feature type="compositionally biased region" description="Low complexity" evidence="2">
    <location>
        <begin position="1"/>
        <end position="17"/>
    </location>
</feature>
<feature type="compositionally biased region" description="Basic and acidic residues" evidence="2">
    <location>
        <begin position="22"/>
        <end position="33"/>
    </location>
</feature>
<dbReference type="InterPro" id="IPR007110">
    <property type="entry name" value="Ig-like_dom"/>
</dbReference>
<reference evidence="5" key="1">
    <citation type="journal article" name="BMC Genomics">
        <title>Long-read sequencing and de novo genome assembly of marine medaka (Oryzias melastigma).</title>
        <authorList>
            <person name="Liang P."/>
            <person name="Saqib H.S.A."/>
            <person name="Ni X."/>
            <person name="Shen Y."/>
        </authorList>
    </citation>
    <scope>NUCLEOTIDE SEQUENCE</scope>
    <source>
        <strain evidence="5">Bigg-433</strain>
    </source>
</reference>
<dbReference type="AlphaFoldDB" id="A0A834KWC6"/>
<keyword evidence="1" id="KW-0393">Immunoglobulin domain</keyword>
<dbReference type="PANTHER" id="PTHR11422">
    <property type="entry name" value="T-CELL SURFACE GLYCOPROTEIN CD4"/>
    <property type="match status" value="1"/>
</dbReference>